<organism evidence="1">
    <name type="scientific">marine metagenome</name>
    <dbReference type="NCBI Taxonomy" id="408172"/>
    <lineage>
        <taxon>unclassified sequences</taxon>
        <taxon>metagenomes</taxon>
        <taxon>ecological metagenomes</taxon>
    </lineage>
</organism>
<name>A0A382DDW3_9ZZZZ</name>
<gene>
    <name evidence="1" type="ORF">METZ01_LOCUS189289</name>
</gene>
<evidence type="ECO:0008006" key="2">
    <source>
        <dbReference type="Google" id="ProtNLM"/>
    </source>
</evidence>
<proteinExistence type="predicted"/>
<dbReference type="EMBL" id="UINC01038841">
    <property type="protein sequence ID" value="SVB36435.1"/>
    <property type="molecule type" value="Genomic_DNA"/>
</dbReference>
<accession>A0A382DDW3</accession>
<dbReference type="AlphaFoldDB" id="A0A382DDW3"/>
<evidence type="ECO:0000313" key="1">
    <source>
        <dbReference type="EMBL" id="SVB36435.1"/>
    </source>
</evidence>
<reference evidence="1" key="1">
    <citation type="submission" date="2018-05" db="EMBL/GenBank/DDBJ databases">
        <authorList>
            <person name="Lanie J.A."/>
            <person name="Ng W.-L."/>
            <person name="Kazmierczak K.M."/>
            <person name="Andrzejewski T.M."/>
            <person name="Davidsen T.M."/>
            <person name="Wayne K.J."/>
            <person name="Tettelin H."/>
            <person name="Glass J.I."/>
            <person name="Rusch D."/>
            <person name="Podicherti R."/>
            <person name="Tsui H.-C.T."/>
            <person name="Winkler M.E."/>
        </authorList>
    </citation>
    <scope>NUCLEOTIDE SEQUENCE</scope>
</reference>
<sequence length="252" mass="28616">MPMLVAVLVALPSVLSAQTALFDATVIYEKYLGVDQPVFAEYFNMLNQKYEGTDATGWGIYYETPTVSYRLTAVPAESGMEGVVEVLNERNLGFQEFTEPQRELWATAWASRRQAVYFALPELAYLPDDISAETLQANPYSRVQIYHVKPTEMQNFEDALARRGELDRSLGIDNLILRVYRGGMGTPAPVYMLRFHAESQEADALGRAERQAARQGIMEEWRATNRAMSEAARHVEVFVNYRRNELSRSANR</sequence>
<protein>
    <recommendedName>
        <fullName evidence="2">NIPSNAP domain-containing protein</fullName>
    </recommendedName>
</protein>